<keyword evidence="3" id="KW-1185">Reference proteome</keyword>
<dbReference type="SUPFAM" id="SSF56601">
    <property type="entry name" value="beta-lactamase/transpeptidase-like"/>
    <property type="match status" value="1"/>
</dbReference>
<sequence length="322" mass="36626">MKKIEELNQIILKDYDNTAGIIVMKSDEILYENYFNGSNPNNAVHIFSVTKSIVSILIGIAIDKGYIKSINDRVLDYFPEYKIKRGEKTIQQITIRHLLTMTAPYKYIFAPYTKHFTNPDSVSSSLNYLGGKKLTEKFRYTPIVGPDILTGILTKATGKTVLEFAREVLFSPLGIQVDKLIELKSKEEQMAYYKEKDVRGWVVDGVGVNSAGWGLSLTARDLLKIGQLLMNGGIYNNQQIVSSSWINDCTKEQSKWEERKLSYGYLWWVVKDGFAALGDGGNVIYINVKENMTITITGYFKPRCKDRLDLIEKNILPIFVNE</sequence>
<dbReference type="STRING" id="118967.SAMN02745191_0439"/>
<reference evidence="3" key="1">
    <citation type="submission" date="2017-02" db="EMBL/GenBank/DDBJ databases">
        <authorList>
            <person name="Varghese N."/>
            <person name="Submissions S."/>
        </authorList>
    </citation>
    <scope>NUCLEOTIDE SEQUENCE [LARGE SCALE GENOMIC DNA]</scope>
    <source>
        <strain evidence="3">ATCC 25662</strain>
    </source>
</reference>
<accession>A0A1T4KAH7</accession>
<dbReference type="Pfam" id="PF00144">
    <property type="entry name" value="Beta-lactamase"/>
    <property type="match status" value="1"/>
</dbReference>
<dbReference type="Proteomes" id="UP000243297">
    <property type="component" value="Unassembled WGS sequence"/>
</dbReference>
<evidence type="ECO:0000313" key="2">
    <source>
        <dbReference type="EMBL" id="SJZ39386.1"/>
    </source>
</evidence>
<dbReference type="InterPro" id="IPR001466">
    <property type="entry name" value="Beta-lactam-related"/>
</dbReference>
<organism evidence="2 3">
    <name type="scientific">Anaerorhabdus furcosa</name>
    <dbReference type="NCBI Taxonomy" id="118967"/>
    <lineage>
        <taxon>Bacteria</taxon>
        <taxon>Bacillati</taxon>
        <taxon>Bacillota</taxon>
        <taxon>Erysipelotrichia</taxon>
        <taxon>Erysipelotrichales</taxon>
        <taxon>Erysipelotrichaceae</taxon>
        <taxon>Anaerorhabdus</taxon>
    </lineage>
</organism>
<name>A0A1T4KAH7_9FIRM</name>
<dbReference type="PANTHER" id="PTHR43283:SF7">
    <property type="entry name" value="BETA-LACTAMASE-RELATED DOMAIN-CONTAINING PROTEIN"/>
    <property type="match status" value="1"/>
</dbReference>
<evidence type="ECO:0000259" key="1">
    <source>
        <dbReference type="Pfam" id="PF00144"/>
    </source>
</evidence>
<protein>
    <submittedName>
        <fullName evidence="2">CubicO group peptidase, beta-lactamase class C family</fullName>
    </submittedName>
</protein>
<dbReference type="InterPro" id="IPR012338">
    <property type="entry name" value="Beta-lactam/transpept-like"/>
</dbReference>
<dbReference type="InterPro" id="IPR050789">
    <property type="entry name" value="Diverse_Enzym_Activities"/>
</dbReference>
<dbReference type="Gene3D" id="3.40.710.10">
    <property type="entry name" value="DD-peptidase/beta-lactamase superfamily"/>
    <property type="match status" value="1"/>
</dbReference>
<feature type="domain" description="Beta-lactamase-related" evidence="1">
    <location>
        <begin position="19"/>
        <end position="296"/>
    </location>
</feature>
<dbReference type="OrthoDB" id="1185352at2"/>
<evidence type="ECO:0000313" key="3">
    <source>
        <dbReference type="Proteomes" id="UP000243297"/>
    </source>
</evidence>
<dbReference type="PANTHER" id="PTHR43283">
    <property type="entry name" value="BETA-LACTAMASE-RELATED"/>
    <property type="match status" value="1"/>
</dbReference>
<proteinExistence type="predicted"/>
<gene>
    <name evidence="2" type="ORF">SAMN02745191_0439</name>
</gene>
<dbReference type="AlphaFoldDB" id="A0A1T4KAH7"/>
<dbReference type="RefSeq" id="WP_078710877.1">
    <property type="nucleotide sequence ID" value="NZ_FUWY01000001.1"/>
</dbReference>
<dbReference type="EMBL" id="FUWY01000001">
    <property type="protein sequence ID" value="SJZ39386.1"/>
    <property type="molecule type" value="Genomic_DNA"/>
</dbReference>